<dbReference type="AlphaFoldDB" id="A0A7J8YD65"/>
<dbReference type="Proteomes" id="UP000593577">
    <property type="component" value="Unassembled WGS sequence"/>
</dbReference>
<keyword evidence="2" id="KW-1185">Reference proteome</keyword>
<name>A0A7J8YD65_GOSAI</name>
<evidence type="ECO:0000313" key="2">
    <source>
        <dbReference type="Proteomes" id="UP000593577"/>
    </source>
</evidence>
<sequence length="52" mass="6380">MLLFLKLLSHWNLKHIPKEDNRIADRIVKFRRDREPGLRLVNKDYVLSFFNI</sequence>
<accession>A0A7J8YD65</accession>
<protein>
    <recommendedName>
        <fullName evidence="3">RNase H type-1 domain-containing protein</fullName>
    </recommendedName>
</protein>
<gene>
    <name evidence="1" type="ORF">Goari_020875</name>
</gene>
<organism evidence="1 2">
    <name type="scientific">Gossypium aridum</name>
    <name type="common">American cotton</name>
    <name type="synonym">Erioxylum aridum</name>
    <dbReference type="NCBI Taxonomy" id="34290"/>
    <lineage>
        <taxon>Eukaryota</taxon>
        <taxon>Viridiplantae</taxon>
        <taxon>Streptophyta</taxon>
        <taxon>Embryophyta</taxon>
        <taxon>Tracheophyta</taxon>
        <taxon>Spermatophyta</taxon>
        <taxon>Magnoliopsida</taxon>
        <taxon>eudicotyledons</taxon>
        <taxon>Gunneridae</taxon>
        <taxon>Pentapetalae</taxon>
        <taxon>rosids</taxon>
        <taxon>malvids</taxon>
        <taxon>Malvales</taxon>
        <taxon>Malvaceae</taxon>
        <taxon>Malvoideae</taxon>
        <taxon>Gossypium</taxon>
    </lineage>
</organism>
<comment type="caution">
    <text evidence="1">The sequence shown here is derived from an EMBL/GenBank/DDBJ whole genome shotgun (WGS) entry which is preliminary data.</text>
</comment>
<proteinExistence type="predicted"/>
<evidence type="ECO:0000313" key="1">
    <source>
        <dbReference type="EMBL" id="MBA0697332.1"/>
    </source>
</evidence>
<evidence type="ECO:0008006" key="3">
    <source>
        <dbReference type="Google" id="ProtNLM"/>
    </source>
</evidence>
<dbReference type="EMBL" id="JABFAA010000012">
    <property type="protein sequence ID" value="MBA0697332.1"/>
    <property type="molecule type" value="Genomic_DNA"/>
</dbReference>
<reference evidence="1 2" key="1">
    <citation type="journal article" date="2019" name="Genome Biol. Evol.">
        <title>Insights into the evolution of the New World diploid cottons (Gossypium, subgenus Houzingenia) based on genome sequencing.</title>
        <authorList>
            <person name="Grover C.E."/>
            <person name="Arick M.A. 2nd"/>
            <person name="Thrash A."/>
            <person name="Conover J.L."/>
            <person name="Sanders W.S."/>
            <person name="Peterson D.G."/>
            <person name="Frelichowski J.E."/>
            <person name="Scheffler J.A."/>
            <person name="Scheffler B.E."/>
            <person name="Wendel J.F."/>
        </authorList>
    </citation>
    <scope>NUCLEOTIDE SEQUENCE [LARGE SCALE GENOMIC DNA]</scope>
    <source>
        <strain evidence="1">185</strain>
        <tissue evidence="1">Leaf</tissue>
    </source>
</reference>